<feature type="domain" description="DUF1468" evidence="2">
    <location>
        <begin position="7"/>
        <end position="139"/>
    </location>
</feature>
<evidence type="ECO:0000259" key="2">
    <source>
        <dbReference type="Pfam" id="PF07331"/>
    </source>
</evidence>
<evidence type="ECO:0000256" key="1">
    <source>
        <dbReference type="SAM" id="Phobius"/>
    </source>
</evidence>
<sequence length="147" mass="15743">MTLNDRVLGAFALLFAALLAWQGWGLEAPFSYEPVGPRAFPLLLAGVIALCGLWLMVRGREQAEPNPPGANVRITWMVVLVAAYALIFASLGFIVATALMAVFVGRLFGGRWRDCLLGGLGLGVGFYLLFDKVFDVVLPMGLLTVGG</sequence>
<protein>
    <recommendedName>
        <fullName evidence="2">DUF1468 domain-containing protein</fullName>
    </recommendedName>
</protein>
<dbReference type="RefSeq" id="WP_104303437.1">
    <property type="nucleotide sequence ID" value="NZ_PSNX01000014.1"/>
</dbReference>
<name>A0A2S5SRT1_9BURK</name>
<comment type="caution">
    <text evidence="3">The sequence shown here is derived from an EMBL/GenBank/DDBJ whole genome shotgun (WGS) entry which is preliminary data.</text>
</comment>
<dbReference type="InterPro" id="IPR009936">
    <property type="entry name" value="DUF1468"/>
</dbReference>
<feature type="transmembrane region" description="Helical" evidence="1">
    <location>
        <begin position="35"/>
        <end position="57"/>
    </location>
</feature>
<dbReference type="Proteomes" id="UP000238605">
    <property type="component" value="Unassembled WGS sequence"/>
</dbReference>
<feature type="transmembrane region" description="Helical" evidence="1">
    <location>
        <begin position="78"/>
        <end position="104"/>
    </location>
</feature>
<reference evidence="3 4" key="1">
    <citation type="submission" date="2018-02" db="EMBL/GenBank/DDBJ databases">
        <title>Reclassifiation of [Polyangium] brachysporum DSM 7029 as Guopingzhaonella breviflexa gen. nov., sp. nov., a member of the family Comamonadaceae.</title>
        <authorList>
            <person name="Tang B."/>
        </authorList>
    </citation>
    <scope>NUCLEOTIDE SEQUENCE [LARGE SCALE GENOMIC DNA]</scope>
    <source>
        <strain evidence="3 4">BCRC 80649</strain>
    </source>
</reference>
<dbReference type="AlphaFoldDB" id="A0A2S5SRT1"/>
<dbReference type="Pfam" id="PF07331">
    <property type="entry name" value="TctB"/>
    <property type="match status" value="1"/>
</dbReference>
<evidence type="ECO:0000313" key="4">
    <source>
        <dbReference type="Proteomes" id="UP000238605"/>
    </source>
</evidence>
<accession>A0A2S5SRT1</accession>
<keyword evidence="1" id="KW-0472">Membrane</keyword>
<proteinExistence type="predicted"/>
<keyword evidence="4" id="KW-1185">Reference proteome</keyword>
<dbReference type="OrthoDB" id="8795337at2"/>
<keyword evidence="1" id="KW-0812">Transmembrane</keyword>
<organism evidence="3 4">
    <name type="scientific">Caldimonas caldifontis</name>
    <dbReference type="NCBI Taxonomy" id="1452508"/>
    <lineage>
        <taxon>Bacteria</taxon>
        <taxon>Pseudomonadati</taxon>
        <taxon>Pseudomonadota</taxon>
        <taxon>Betaproteobacteria</taxon>
        <taxon>Burkholderiales</taxon>
        <taxon>Sphaerotilaceae</taxon>
        <taxon>Caldimonas</taxon>
    </lineage>
</organism>
<dbReference type="EMBL" id="PSNX01000014">
    <property type="protein sequence ID" value="PPE65442.1"/>
    <property type="molecule type" value="Genomic_DNA"/>
</dbReference>
<keyword evidence="1" id="KW-1133">Transmembrane helix</keyword>
<evidence type="ECO:0000313" key="3">
    <source>
        <dbReference type="EMBL" id="PPE65442.1"/>
    </source>
</evidence>
<gene>
    <name evidence="3" type="ORF">C1704_14400</name>
</gene>
<feature type="transmembrane region" description="Helical" evidence="1">
    <location>
        <begin position="110"/>
        <end position="130"/>
    </location>
</feature>